<comment type="caution">
    <text evidence="1">The sequence shown here is derived from an EMBL/GenBank/DDBJ whole genome shotgun (WGS) entry which is preliminary data.</text>
</comment>
<accession>A0A840UUT9</accession>
<dbReference type="AlphaFoldDB" id="A0A840UUT9"/>
<keyword evidence="2" id="KW-1185">Reference proteome</keyword>
<dbReference type="PIRSF" id="PIRSF033563">
    <property type="entry name" value="UCP033563"/>
    <property type="match status" value="1"/>
</dbReference>
<proteinExistence type="predicted"/>
<dbReference type="RefSeq" id="WP_183347378.1">
    <property type="nucleotide sequence ID" value="NZ_JACHEO010000001.1"/>
</dbReference>
<sequence>MAFIAPLKGVRFNTDKAGRLDDIVTPPYDVIREQSVEAFLSKTPYSMVRLDITKSPGTGAAERNRYVAAADLFKQWREEGILIRDQEEALYLYETRYTLHSGKNLVRRGLLCLVGLAEFSEGVVKPHEHTFDTVIADRLQLLQHCSAQFSQIFSLYSDRDNTVITLLESADSEPAGSVTDADGCVHSIRRVTDPTVIRQVQLFFRDQSLYIADGHHRYATALGYRRYLREQKGQLPETHPANHIMMYLCPMEDPGLSVLPTHRLLYWPGVLNVDELTTRLQPGFDLQEIHAGSRESLIEEALSRMDEIERRTKEKSSTSFGVYHPGEDRCFVMTMKDQGYDQFEIDDPCLKDLDVVVLSELIVKKYFGLDHKRCENENLIHFYSDPDEALDTAVKDSAEDDDITPLLFLMNPTRVEQVKKVADANHIMPHKSTYFYPKIMTGLLFYQLVDNEVINRLD</sequence>
<dbReference type="InterPro" id="IPR008323">
    <property type="entry name" value="UCP033563"/>
</dbReference>
<name>A0A840UUT9_9BACT</name>
<dbReference type="EMBL" id="JACHEO010000001">
    <property type="protein sequence ID" value="MBB5346488.1"/>
    <property type="molecule type" value="Genomic_DNA"/>
</dbReference>
<dbReference type="Pfam" id="PF06245">
    <property type="entry name" value="DUF1015"/>
    <property type="match status" value="1"/>
</dbReference>
<reference evidence="1 2" key="1">
    <citation type="submission" date="2020-08" db="EMBL/GenBank/DDBJ databases">
        <title>Genomic Encyclopedia of Type Strains, Phase IV (KMG-IV): sequencing the most valuable type-strain genomes for metagenomic binning, comparative biology and taxonomic classification.</title>
        <authorList>
            <person name="Goeker M."/>
        </authorList>
    </citation>
    <scope>NUCLEOTIDE SEQUENCE [LARGE SCALE GENOMIC DNA]</scope>
    <source>
        <strain evidence="1 2">DSM 28570</strain>
    </source>
</reference>
<dbReference type="PANTHER" id="PTHR36454">
    <property type="entry name" value="LMO2823 PROTEIN"/>
    <property type="match status" value="1"/>
</dbReference>
<evidence type="ECO:0000313" key="1">
    <source>
        <dbReference type="EMBL" id="MBB5346488.1"/>
    </source>
</evidence>
<protein>
    <submittedName>
        <fullName evidence="1">Uncharacterized protein (DUF1015 family)</fullName>
    </submittedName>
</protein>
<evidence type="ECO:0000313" key="2">
    <source>
        <dbReference type="Proteomes" id="UP000539642"/>
    </source>
</evidence>
<organism evidence="1 2">
    <name type="scientific">Desulfoprunum benzoelyticum</name>
    <dbReference type="NCBI Taxonomy" id="1506996"/>
    <lineage>
        <taxon>Bacteria</taxon>
        <taxon>Pseudomonadati</taxon>
        <taxon>Thermodesulfobacteriota</taxon>
        <taxon>Desulfobulbia</taxon>
        <taxon>Desulfobulbales</taxon>
        <taxon>Desulfobulbaceae</taxon>
        <taxon>Desulfoprunum</taxon>
    </lineage>
</organism>
<gene>
    <name evidence="1" type="ORF">HNQ81_000195</name>
</gene>
<dbReference type="PANTHER" id="PTHR36454:SF1">
    <property type="entry name" value="DUF1015 DOMAIN-CONTAINING PROTEIN"/>
    <property type="match status" value="1"/>
</dbReference>
<dbReference type="Proteomes" id="UP000539642">
    <property type="component" value="Unassembled WGS sequence"/>
</dbReference>